<sequence length="42" mass="4698">MEKLTCFCGELIHVDLLSPLLFLKEAQPCSSGWFISGCVSFF</sequence>
<dbReference type="AlphaFoldDB" id="A0A0E9T0F0"/>
<proteinExistence type="predicted"/>
<protein>
    <submittedName>
        <fullName evidence="1">Uncharacterized protein</fullName>
    </submittedName>
</protein>
<evidence type="ECO:0000313" key="1">
    <source>
        <dbReference type="EMBL" id="JAH46390.1"/>
    </source>
</evidence>
<dbReference type="EMBL" id="GBXM01062187">
    <property type="protein sequence ID" value="JAH46390.1"/>
    <property type="molecule type" value="Transcribed_RNA"/>
</dbReference>
<reference evidence="1" key="1">
    <citation type="submission" date="2014-11" db="EMBL/GenBank/DDBJ databases">
        <authorList>
            <person name="Amaro Gonzalez C."/>
        </authorList>
    </citation>
    <scope>NUCLEOTIDE SEQUENCE</scope>
</reference>
<organism evidence="1">
    <name type="scientific">Anguilla anguilla</name>
    <name type="common">European freshwater eel</name>
    <name type="synonym">Muraena anguilla</name>
    <dbReference type="NCBI Taxonomy" id="7936"/>
    <lineage>
        <taxon>Eukaryota</taxon>
        <taxon>Metazoa</taxon>
        <taxon>Chordata</taxon>
        <taxon>Craniata</taxon>
        <taxon>Vertebrata</taxon>
        <taxon>Euteleostomi</taxon>
        <taxon>Actinopterygii</taxon>
        <taxon>Neopterygii</taxon>
        <taxon>Teleostei</taxon>
        <taxon>Anguilliformes</taxon>
        <taxon>Anguillidae</taxon>
        <taxon>Anguilla</taxon>
    </lineage>
</organism>
<reference evidence="1" key="2">
    <citation type="journal article" date="2015" name="Fish Shellfish Immunol.">
        <title>Early steps in the European eel (Anguilla anguilla)-Vibrio vulnificus interaction in the gills: Role of the RtxA13 toxin.</title>
        <authorList>
            <person name="Callol A."/>
            <person name="Pajuelo D."/>
            <person name="Ebbesson L."/>
            <person name="Teles M."/>
            <person name="MacKenzie S."/>
            <person name="Amaro C."/>
        </authorList>
    </citation>
    <scope>NUCLEOTIDE SEQUENCE</scope>
</reference>
<accession>A0A0E9T0F0</accession>
<name>A0A0E9T0F0_ANGAN</name>